<evidence type="ECO:0000313" key="1">
    <source>
        <dbReference type="EMBL" id="MFC4128982.1"/>
    </source>
</evidence>
<evidence type="ECO:0000313" key="2">
    <source>
        <dbReference type="Proteomes" id="UP001595767"/>
    </source>
</evidence>
<accession>A0ABV8LF83</accession>
<evidence type="ECO:0008006" key="3">
    <source>
        <dbReference type="Google" id="ProtNLM"/>
    </source>
</evidence>
<keyword evidence="2" id="KW-1185">Reference proteome</keyword>
<name>A0ABV8LF83_9NOCA</name>
<comment type="caution">
    <text evidence="1">The sequence shown here is derived from an EMBL/GenBank/DDBJ whole genome shotgun (WGS) entry which is preliminary data.</text>
</comment>
<dbReference type="Proteomes" id="UP001595767">
    <property type="component" value="Unassembled WGS sequence"/>
</dbReference>
<gene>
    <name evidence="1" type="ORF">ACFOW8_29030</name>
</gene>
<dbReference type="EMBL" id="JBHSBA010000018">
    <property type="protein sequence ID" value="MFC4128982.1"/>
    <property type="molecule type" value="Genomic_DNA"/>
</dbReference>
<proteinExistence type="predicted"/>
<dbReference type="RefSeq" id="WP_378554872.1">
    <property type="nucleotide sequence ID" value="NZ_JBHSBA010000018.1"/>
</dbReference>
<protein>
    <recommendedName>
        <fullName evidence="3">Sigma-70-like protein</fullName>
    </recommendedName>
</protein>
<reference evidence="2" key="1">
    <citation type="journal article" date="2019" name="Int. J. Syst. Evol. Microbiol.">
        <title>The Global Catalogue of Microorganisms (GCM) 10K type strain sequencing project: providing services to taxonomists for standard genome sequencing and annotation.</title>
        <authorList>
            <consortium name="The Broad Institute Genomics Platform"/>
            <consortium name="The Broad Institute Genome Sequencing Center for Infectious Disease"/>
            <person name="Wu L."/>
            <person name="Ma J."/>
        </authorList>
    </citation>
    <scope>NUCLEOTIDE SEQUENCE [LARGE SCALE GENOMIC DNA]</scope>
    <source>
        <strain evidence="2">CGMCC 4.7204</strain>
    </source>
</reference>
<organism evidence="1 2">
    <name type="scientific">Nocardia rhizosphaerae</name>
    <dbReference type="NCBI Taxonomy" id="1691571"/>
    <lineage>
        <taxon>Bacteria</taxon>
        <taxon>Bacillati</taxon>
        <taxon>Actinomycetota</taxon>
        <taxon>Actinomycetes</taxon>
        <taxon>Mycobacteriales</taxon>
        <taxon>Nocardiaceae</taxon>
        <taxon>Nocardia</taxon>
    </lineage>
</organism>
<sequence length="100" mass="11158">MADSSLTGYGVEPSEVDAILDNLVSDDPAEDSWTRYTYLSSRQQLFTAVVDAIAAKRRQAVADIYAEQGDERSYARVATLLGLHRARVQQMIEQHRAEAQ</sequence>